<protein>
    <submittedName>
        <fullName evidence="2">Uncharacterized protein</fullName>
    </submittedName>
</protein>
<name>L9WVR3_9EURY</name>
<gene>
    <name evidence="2" type="ORF">C493_14713</name>
</gene>
<keyword evidence="1" id="KW-0472">Membrane</keyword>
<keyword evidence="1" id="KW-0812">Transmembrane</keyword>
<evidence type="ECO:0000313" key="2">
    <source>
        <dbReference type="EMBL" id="ELY53291.1"/>
    </source>
</evidence>
<dbReference type="RefSeq" id="WP_007260212.1">
    <property type="nucleotide sequence ID" value="NZ_AOHZ01000068.1"/>
</dbReference>
<feature type="transmembrane region" description="Helical" evidence="1">
    <location>
        <begin position="37"/>
        <end position="63"/>
    </location>
</feature>
<feature type="transmembrane region" description="Helical" evidence="1">
    <location>
        <begin position="75"/>
        <end position="96"/>
    </location>
</feature>
<comment type="caution">
    <text evidence="2">The sequence shown here is derived from an EMBL/GenBank/DDBJ whole genome shotgun (WGS) entry which is preliminary data.</text>
</comment>
<dbReference type="EMBL" id="AOHZ01000068">
    <property type="protein sequence ID" value="ELY53291.1"/>
    <property type="molecule type" value="Genomic_DNA"/>
</dbReference>
<reference evidence="2 3" key="1">
    <citation type="journal article" date="2014" name="PLoS Genet.">
        <title>Phylogenetically driven sequencing of extremely halophilic archaea reveals strategies for static and dynamic osmo-response.</title>
        <authorList>
            <person name="Becker E.A."/>
            <person name="Seitzer P.M."/>
            <person name="Tritt A."/>
            <person name="Larsen D."/>
            <person name="Krusor M."/>
            <person name="Yao A.I."/>
            <person name="Wu D."/>
            <person name="Madern D."/>
            <person name="Eisen J.A."/>
            <person name="Darling A.E."/>
            <person name="Facciotti M.T."/>
        </authorList>
    </citation>
    <scope>NUCLEOTIDE SEQUENCE [LARGE SCALE GENOMIC DNA]</scope>
    <source>
        <strain evidence="2 3">JCM 12255</strain>
    </source>
</reference>
<sequence length="140" mass="14444">MPQFERRVSLAVGLLFLGAFGWSLWNSLEVILDGMDSTTTIVTLAGGVLMLLGGIAFLVAGVVDGVSVAGRPLEWWQLQSVGYVAIGLYMALTGVVQSPLSVVGALSLLGGAGIVVFGVVRARTGPPTEENDAGDDPTPT</sequence>
<proteinExistence type="predicted"/>
<dbReference type="Proteomes" id="UP000011602">
    <property type="component" value="Unassembled WGS sequence"/>
</dbReference>
<keyword evidence="1" id="KW-1133">Transmembrane helix</keyword>
<dbReference type="AlphaFoldDB" id="L9WVR3"/>
<dbReference type="OrthoDB" id="177271at2157"/>
<dbReference type="eggNOG" id="arCOG11317">
    <property type="taxonomic scope" value="Archaea"/>
</dbReference>
<accession>L9WVR3</accession>
<dbReference type="InterPro" id="IPR058307">
    <property type="entry name" value="DUF7994"/>
</dbReference>
<evidence type="ECO:0000313" key="3">
    <source>
        <dbReference type="Proteomes" id="UP000011602"/>
    </source>
</evidence>
<organism evidence="2 3">
    <name type="scientific">Natronolimnohabitans innermongolicus JCM 12255</name>
    <dbReference type="NCBI Taxonomy" id="1227499"/>
    <lineage>
        <taxon>Archaea</taxon>
        <taxon>Methanobacteriati</taxon>
        <taxon>Methanobacteriota</taxon>
        <taxon>Stenosarchaea group</taxon>
        <taxon>Halobacteria</taxon>
        <taxon>Halobacteriales</taxon>
        <taxon>Natrialbaceae</taxon>
        <taxon>Natronolimnohabitans</taxon>
    </lineage>
</organism>
<evidence type="ECO:0000256" key="1">
    <source>
        <dbReference type="SAM" id="Phobius"/>
    </source>
</evidence>
<feature type="transmembrane region" description="Helical" evidence="1">
    <location>
        <begin position="102"/>
        <end position="120"/>
    </location>
</feature>
<keyword evidence="3" id="KW-1185">Reference proteome</keyword>
<dbReference type="Pfam" id="PF25957">
    <property type="entry name" value="DUF7994"/>
    <property type="match status" value="1"/>
</dbReference>